<reference evidence="5 6" key="1">
    <citation type="submission" date="2020-08" db="EMBL/GenBank/DDBJ databases">
        <title>Genome sequence of Phycicoccus endophyticus JCM 31784T.</title>
        <authorList>
            <person name="Hyun D.-W."/>
            <person name="Bae J.-W."/>
        </authorList>
    </citation>
    <scope>NUCLEOTIDE SEQUENCE [LARGE SCALE GENOMIC DNA]</scope>
    <source>
        <strain evidence="5 6">JCM 31784</strain>
    </source>
</reference>
<dbReference type="Proteomes" id="UP000515976">
    <property type="component" value="Chromosome"/>
</dbReference>
<protein>
    <submittedName>
        <fullName evidence="5">Class I SAM-dependent methyltransferase</fullName>
    </submittedName>
</protein>
<dbReference type="InterPro" id="IPR023576">
    <property type="entry name" value="UbiE/COQ5_MeTrFase_CS"/>
</dbReference>
<proteinExistence type="predicted"/>
<dbReference type="Gene3D" id="3.40.50.150">
    <property type="entry name" value="Vaccinia Virus protein VP39"/>
    <property type="match status" value="1"/>
</dbReference>
<keyword evidence="3" id="KW-0949">S-adenosyl-L-methionine</keyword>
<name>A0A7G9R650_9MICO</name>
<dbReference type="GO" id="GO:0032259">
    <property type="term" value="P:methylation"/>
    <property type="evidence" value="ECO:0007669"/>
    <property type="project" value="UniProtKB-KW"/>
</dbReference>
<evidence type="ECO:0000259" key="4">
    <source>
        <dbReference type="Pfam" id="PF08241"/>
    </source>
</evidence>
<keyword evidence="2 5" id="KW-0808">Transferase</keyword>
<dbReference type="Pfam" id="PF08241">
    <property type="entry name" value="Methyltransf_11"/>
    <property type="match status" value="1"/>
</dbReference>
<dbReference type="GO" id="GO:0008757">
    <property type="term" value="F:S-adenosylmethionine-dependent methyltransferase activity"/>
    <property type="evidence" value="ECO:0007669"/>
    <property type="project" value="InterPro"/>
</dbReference>
<dbReference type="PANTHER" id="PTHR45036">
    <property type="entry name" value="METHYLTRANSFERASE LIKE 7B"/>
    <property type="match status" value="1"/>
</dbReference>
<dbReference type="InterPro" id="IPR052356">
    <property type="entry name" value="Thiol_S-MT"/>
</dbReference>
<evidence type="ECO:0000256" key="3">
    <source>
        <dbReference type="ARBA" id="ARBA00022691"/>
    </source>
</evidence>
<dbReference type="SUPFAM" id="SSF53335">
    <property type="entry name" value="S-adenosyl-L-methionine-dependent methyltransferases"/>
    <property type="match status" value="1"/>
</dbReference>
<dbReference type="AlphaFoldDB" id="A0A7G9R650"/>
<dbReference type="PROSITE" id="PS01184">
    <property type="entry name" value="UBIE_2"/>
    <property type="match status" value="1"/>
</dbReference>
<keyword evidence="6" id="KW-1185">Reference proteome</keyword>
<accession>A0A7G9R650</accession>
<dbReference type="EMBL" id="CP060712">
    <property type="protein sequence ID" value="QNN51075.1"/>
    <property type="molecule type" value="Genomic_DNA"/>
</dbReference>
<keyword evidence="1 5" id="KW-0489">Methyltransferase</keyword>
<sequence>MCAEARGVVLDVGFGSGPNLEHYPAAVTRVLAAEPSQLAWELAAGRIAAFGRPVERTARDAADLTALPDGSVDTVTAAWALCTVPDVGRALAEVRRVLRPGGSLLFVEHSRAPDRGTERAQRWVQPLWGRVAGGCHLDRDLPLVIERTGFEVELDRAAYIGPGPVRVWGWFVRGAARPT</sequence>
<dbReference type="PANTHER" id="PTHR45036:SF1">
    <property type="entry name" value="METHYLTRANSFERASE LIKE 7A"/>
    <property type="match status" value="1"/>
</dbReference>
<dbReference type="CDD" id="cd02440">
    <property type="entry name" value="AdoMet_MTases"/>
    <property type="match status" value="1"/>
</dbReference>
<dbReference type="InterPro" id="IPR029063">
    <property type="entry name" value="SAM-dependent_MTases_sf"/>
</dbReference>
<evidence type="ECO:0000256" key="2">
    <source>
        <dbReference type="ARBA" id="ARBA00022679"/>
    </source>
</evidence>
<evidence type="ECO:0000313" key="6">
    <source>
        <dbReference type="Proteomes" id="UP000515976"/>
    </source>
</evidence>
<evidence type="ECO:0000256" key="1">
    <source>
        <dbReference type="ARBA" id="ARBA00022603"/>
    </source>
</evidence>
<dbReference type="InterPro" id="IPR013216">
    <property type="entry name" value="Methyltransf_11"/>
</dbReference>
<feature type="domain" description="Methyltransferase type 11" evidence="4">
    <location>
        <begin position="10"/>
        <end position="106"/>
    </location>
</feature>
<dbReference type="KEGG" id="pei:H9L10_12770"/>
<evidence type="ECO:0000313" key="5">
    <source>
        <dbReference type="EMBL" id="QNN51075.1"/>
    </source>
</evidence>
<organism evidence="5 6">
    <name type="scientific">Phycicoccus endophyticus</name>
    <dbReference type="NCBI Taxonomy" id="1690220"/>
    <lineage>
        <taxon>Bacteria</taxon>
        <taxon>Bacillati</taxon>
        <taxon>Actinomycetota</taxon>
        <taxon>Actinomycetes</taxon>
        <taxon>Micrococcales</taxon>
        <taxon>Intrasporangiaceae</taxon>
        <taxon>Phycicoccus</taxon>
    </lineage>
</organism>
<gene>
    <name evidence="5" type="ORF">H9L10_12770</name>
</gene>